<sequence length="112" mass="13425">MFVQLYLDIHQVSWSQEEGLLKAVQHDTPSKQVYHILKTKPQAWSVIEDPAARKRRSSREKFALWRARQCQETLNRIQTANNENSRRGRDRVTEEEMQKRLEADAEYRERID</sequence>
<organism evidence="2 3">
    <name type="scientific">Araneus ventricosus</name>
    <name type="common">Orbweaver spider</name>
    <name type="synonym">Epeira ventricosa</name>
    <dbReference type="NCBI Taxonomy" id="182803"/>
    <lineage>
        <taxon>Eukaryota</taxon>
        <taxon>Metazoa</taxon>
        <taxon>Ecdysozoa</taxon>
        <taxon>Arthropoda</taxon>
        <taxon>Chelicerata</taxon>
        <taxon>Arachnida</taxon>
        <taxon>Araneae</taxon>
        <taxon>Araneomorphae</taxon>
        <taxon>Entelegynae</taxon>
        <taxon>Araneoidea</taxon>
        <taxon>Araneidae</taxon>
        <taxon>Araneus</taxon>
    </lineage>
</organism>
<gene>
    <name evidence="2" type="ORF">AVEN_73829_1</name>
</gene>
<dbReference type="EMBL" id="BGPR01025054">
    <property type="protein sequence ID" value="GBN93644.1"/>
    <property type="molecule type" value="Genomic_DNA"/>
</dbReference>
<evidence type="ECO:0000313" key="3">
    <source>
        <dbReference type="Proteomes" id="UP000499080"/>
    </source>
</evidence>
<dbReference type="AlphaFoldDB" id="A0A4Y2SZ62"/>
<evidence type="ECO:0000256" key="1">
    <source>
        <dbReference type="SAM" id="MobiDB-lite"/>
    </source>
</evidence>
<dbReference type="Proteomes" id="UP000499080">
    <property type="component" value="Unassembled WGS sequence"/>
</dbReference>
<feature type="compositionally biased region" description="Basic and acidic residues" evidence="1">
    <location>
        <begin position="84"/>
        <end position="112"/>
    </location>
</feature>
<proteinExistence type="predicted"/>
<keyword evidence="3" id="KW-1185">Reference proteome</keyword>
<evidence type="ECO:0000313" key="2">
    <source>
        <dbReference type="EMBL" id="GBN93644.1"/>
    </source>
</evidence>
<comment type="caution">
    <text evidence="2">The sequence shown here is derived from an EMBL/GenBank/DDBJ whole genome shotgun (WGS) entry which is preliminary data.</text>
</comment>
<name>A0A4Y2SZ62_ARAVE</name>
<protein>
    <submittedName>
        <fullName evidence="2">Uncharacterized protein</fullName>
    </submittedName>
</protein>
<accession>A0A4Y2SZ62</accession>
<feature type="region of interest" description="Disordered" evidence="1">
    <location>
        <begin position="75"/>
        <end position="112"/>
    </location>
</feature>
<reference evidence="2 3" key="1">
    <citation type="journal article" date="2019" name="Sci. Rep.">
        <title>Orb-weaving spider Araneus ventricosus genome elucidates the spidroin gene catalogue.</title>
        <authorList>
            <person name="Kono N."/>
            <person name="Nakamura H."/>
            <person name="Ohtoshi R."/>
            <person name="Moran D.A.P."/>
            <person name="Shinohara A."/>
            <person name="Yoshida Y."/>
            <person name="Fujiwara M."/>
            <person name="Mori M."/>
            <person name="Tomita M."/>
            <person name="Arakawa K."/>
        </authorList>
    </citation>
    <scope>NUCLEOTIDE SEQUENCE [LARGE SCALE GENOMIC DNA]</scope>
</reference>